<reference evidence="2" key="1">
    <citation type="submission" date="2018-02" db="EMBL/GenBank/DDBJ databases">
        <authorList>
            <person name="Cohen D.B."/>
            <person name="Kent A.D."/>
        </authorList>
    </citation>
    <scope>NUCLEOTIDE SEQUENCE</scope>
</reference>
<dbReference type="GO" id="GO:0003697">
    <property type="term" value="F:single-stranded DNA binding"/>
    <property type="evidence" value="ECO:0007669"/>
    <property type="project" value="InterPro"/>
</dbReference>
<dbReference type="InterPro" id="IPR027032">
    <property type="entry name" value="Twinkle-like"/>
</dbReference>
<evidence type="ECO:0000313" key="2">
    <source>
        <dbReference type="EMBL" id="SPD08354.1"/>
    </source>
</evidence>
<sequence>MYIEDIKYQYLWNCKEYLRKASRIILATDGDTPGQALAEELARRLGRERCWRVRWPKKNEVDHFKDANEERMGELFTLEVGDGANVNFWFAIWCGDHSLKEAFPEFFLLARNKNTLAADHLQIQNASIHWELDFSHPVQDLDLESIISFLDLLYSSSGNERGVDRLCWQRSTLKGFAVRSLYKALLLCEGRGVPWKVIWKPKVPPQVVVFVWTAVMGRILTIDNLRRRTILVWVMPRGVMDLLACWKDGIGRSRNLIGGSLLFVLVPLEEEEC</sequence>
<gene>
    <name evidence="2" type="ORF">FSB_LOCUS36236</name>
</gene>
<accession>A0A2N9H9U2</accession>
<dbReference type="Pfam" id="PF13966">
    <property type="entry name" value="zf-RVT"/>
    <property type="match status" value="1"/>
</dbReference>
<name>A0A2N9H9U2_FAGSY</name>
<dbReference type="EMBL" id="OIVN01003035">
    <property type="protein sequence ID" value="SPD08354.1"/>
    <property type="molecule type" value="Genomic_DNA"/>
</dbReference>
<dbReference type="PANTHER" id="PTHR12873:SF0">
    <property type="entry name" value="TWINKLE MTDNA HELICASE"/>
    <property type="match status" value="1"/>
</dbReference>
<dbReference type="GO" id="GO:0043139">
    <property type="term" value="F:5'-3' DNA helicase activity"/>
    <property type="evidence" value="ECO:0007669"/>
    <property type="project" value="InterPro"/>
</dbReference>
<dbReference type="InterPro" id="IPR026960">
    <property type="entry name" value="RVT-Znf"/>
</dbReference>
<dbReference type="SUPFAM" id="SSF56731">
    <property type="entry name" value="DNA primase core"/>
    <property type="match status" value="1"/>
</dbReference>
<dbReference type="AlphaFoldDB" id="A0A2N9H9U2"/>
<dbReference type="Gene3D" id="3.40.1360.10">
    <property type="match status" value="1"/>
</dbReference>
<organism evidence="2">
    <name type="scientific">Fagus sylvatica</name>
    <name type="common">Beechnut</name>
    <dbReference type="NCBI Taxonomy" id="28930"/>
    <lineage>
        <taxon>Eukaryota</taxon>
        <taxon>Viridiplantae</taxon>
        <taxon>Streptophyta</taxon>
        <taxon>Embryophyta</taxon>
        <taxon>Tracheophyta</taxon>
        <taxon>Spermatophyta</taxon>
        <taxon>Magnoliopsida</taxon>
        <taxon>eudicotyledons</taxon>
        <taxon>Gunneridae</taxon>
        <taxon>Pentapetalae</taxon>
        <taxon>rosids</taxon>
        <taxon>fabids</taxon>
        <taxon>Fagales</taxon>
        <taxon>Fagaceae</taxon>
        <taxon>Fagus</taxon>
    </lineage>
</organism>
<evidence type="ECO:0000259" key="1">
    <source>
        <dbReference type="Pfam" id="PF13966"/>
    </source>
</evidence>
<protein>
    <recommendedName>
        <fullName evidence="1">Reverse transcriptase zinc-binding domain-containing protein</fullName>
    </recommendedName>
</protein>
<dbReference type="CDD" id="cd00188">
    <property type="entry name" value="TOPRIM"/>
    <property type="match status" value="1"/>
</dbReference>
<dbReference type="PANTHER" id="PTHR12873">
    <property type="entry name" value="T7-LIKE MITOCHONDRIAL DNA HELICASE"/>
    <property type="match status" value="1"/>
</dbReference>
<feature type="domain" description="Reverse transcriptase zinc-binding" evidence="1">
    <location>
        <begin position="176"/>
        <end position="230"/>
    </location>
</feature>
<proteinExistence type="predicted"/>